<dbReference type="FunFam" id="2.30.42.10:FF:000104">
    <property type="entry name" value="harmonin isoform X2"/>
    <property type="match status" value="1"/>
</dbReference>
<dbReference type="GeneID" id="115468925"/>
<keyword evidence="7" id="KW-1009">Hearing</keyword>
<dbReference type="InterPro" id="IPR051844">
    <property type="entry name" value="USH2_Complex_Protein"/>
</dbReference>
<keyword evidence="9" id="KW-0175">Coiled coil</keyword>
<keyword evidence="11" id="KW-0966">Cell projection</keyword>
<dbReference type="FunFam" id="1.20.1160.20:FF:000001">
    <property type="entry name" value="harmonin isoform X1"/>
    <property type="match status" value="1"/>
</dbReference>
<accession>A0A6P7Y1M2</accession>
<evidence type="ECO:0000256" key="4">
    <source>
        <dbReference type="ARBA" id="ARBA00022490"/>
    </source>
</evidence>
<dbReference type="InterPro" id="IPR001478">
    <property type="entry name" value="PDZ"/>
</dbReference>
<dbReference type="FunFam" id="2.30.42.10:FF:000071">
    <property type="entry name" value="harmonin isoform X1"/>
    <property type="match status" value="1"/>
</dbReference>
<name>A0A6P7Y1M2_9AMPH</name>
<dbReference type="CDD" id="cd07353">
    <property type="entry name" value="harmonin_N"/>
    <property type="match status" value="1"/>
</dbReference>
<dbReference type="GO" id="GO:0001917">
    <property type="term" value="C:photoreceptor inner segment"/>
    <property type="evidence" value="ECO:0007669"/>
    <property type="project" value="TreeGrafter"/>
</dbReference>
<evidence type="ECO:0000256" key="5">
    <source>
        <dbReference type="ARBA" id="ARBA00022553"/>
    </source>
</evidence>
<dbReference type="GO" id="GO:0002093">
    <property type="term" value="P:auditory receptor cell morphogenesis"/>
    <property type="evidence" value="ECO:0007669"/>
    <property type="project" value="TreeGrafter"/>
</dbReference>
<evidence type="ECO:0000256" key="11">
    <source>
        <dbReference type="ARBA" id="ARBA00023273"/>
    </source>
</evidence>
<dbReference type="GO" id="GO:0005886">
    <property type="term" value="C:plasma membrane"/>
    <property type="evidence" value="ECO:0007669"/>
    <property type="project" value="TreeGrafter"/>
</dbReference>
<evidence type="ECO:0000313" key="18">
    <source>
        <dbReference type="RefSeq" id="XP_030056940.1"/>
    </source>
</evidence>
<feature type="domain" description="PDZ" evidence="16">
    <location>
        <begin position="214"/>
        <end position="284"/>
    </location>
</feature>
<evidence type="ECO:0000256" key="6">
    <source>
        <dbReference type="ARBA" id="ARBA00022737"/>
    </source>
</evidence>
<evidence type="ECO:0000256" key="13">
    <source>
        <dbReference type="ARBA" id="ARBA00064828"/>
    </source>
</evidence>
<dbReference type="GO" id="GO:0005903">
    <property type="term" value="C:brush border"/>
    <property type="evidence" value="ECO:0007669"/>
    <property type="project" value="UniProtKB-ARBA"/>
</dbReference>
<keyword evidence="5" id="KW-0597">Phosphoprotein</keyword>
<dbReference type="Pfam" id="PF00595">
    <property type="entry name" value="PDZ"/>
    <property type="match status" value="3"/>
</dbReference>
<organism evidence="17 18">
    <name type="scientific">Microcaecilia unicolor</name>
    <dbReference type="NCBI Taxonomy" id="1415580"/>
    <lineage>
        <taxon>Eukaryota</taxon>
        <taxon>Metazoa</taxon>
        <taxon>Chordata</taxon>
        <taxon>Craniata</taxon>
        <taxon>Vertebrata</taxon>
        <taxon>Euteleostomi</taxon>
        <taxon>Amphibia</taxon>
        <taxon>Gymnophiona</taxon>
        <taxon>Siphonopidae</taxon>
        <taxon>Microcaecilia</taxon>
    </lineage>
</organism>
<evidence type="ECO:0000256" key="3">
    <source>
        <dbReference type="ARBA" id="ARBA00004514"/>
    </source>
</evidence>
<dbReference type="GO" id="GO:0060122">
    <property type="term" value="P:inner ear receptor cell stereocilium organization"/>
    <property type="evidence" value="ECO:0007669"/>
    <property type="project" value="TreeGrafter"/>
</dbReference>
<dbReference type="GO" id="GO:0005829">
    <property type="term" value="C:cytosol"/>
    <property type="evidence" value="ECO:0007669"/>
    <property type="project" value="UniProtKB-SubCell"/>
</dbReference>
<keyword evidence="8" id="KW-0221">Differentiation</keyword>
<dbReference type="SUPFAM" id="SSF50156">
    <property type="entry name" value="PDZ domain-like"/>
    <property type="match status" value="3"/>
</dbReference>
<keyword evidence="6" id="KW-0677">Repeat</keyword>
<feature type="domain" description="PDZ" evidence="16">
    <location>
        <begin position="87"/>
        <end position="154"/>
    </location>
</feature>
<dbReference type="GO" id="GO:0005902">
    <property type="term" value="C:microvillus"/>
    <property type="evidence" value="ECO:0007669"/>
    <property type="project" value="UniProtKB-SubCell"/>
</dbReference>
<feature type="domain" description="PDZ" evidence="16">
    <location>
        <begin position="457"/>
        <end position="529"/>
    </location>
</feature>
<evidence type="ECO:0000256" key="10">
    <source>
        <dbReference type="ARBA" id="ARBA00023212"/>
    </source>
</evidence>
<dbReference type="GO" id="GO:1904970">
    <property type="term" value="P:brush border assembly"/>
    <property type="evidence" value="ECO:0007669"/>
    <property type="project" value="UniProtKB-ARBA"/>
</dbReference>
<dbReference type="SMART" id="SM00228">
    <property type="entry name" value="PDZ"/>
    <property type="match status" value="3"/>
</dbReference>
<evidence type="ECO:0000259" key="16">
    <source>
        <dbReference type="PROSITE" id="PS50106"/>
    </source>
</evidence>
<dbReference type="CDD" id="cd06738">
    <property type="entry name" value="PDZ2_harmonin"/>
    <property type="match status" value="1"/>
</dbReference>
<protein>
    <recommendedName>
        <fullName evidence="14">Harmonin</fullName>
    </recommendedName>
</protein>
<dbReference type="AlphaFoldDB" id="A0A6P7Y1M2"/>
<dbReference type="FunFam" id="2.30.42.10:FF:000062">
    <property type="entry name" value="harmonin isoform X1"/>
    <property type="match status" value="1"/>
</dbReference>
<dbReference type="Gene3D" id="2.30.42.10">
    <property type="match status" value="3"/>
</dbReference>
<dbReference type="GO" id="GO:0005929">
    <property type="term" value="C:cilium"/>
    <property type="evidence" value="ECO:0007669"/>
    <property type="project" value="TreeGrafter"/>
</dbReference>
<dbReference type="GO" id="GO:0046549">
    <property type="term" value="P:retinal cone cell development"/>
    <property type="evidence" value="ECO:0007669"/>
    <property type="project" value="TreeGrafter"/>
</dbReference>
<feature type="compositionally biased region" description="Basic and acidic residues" evidence="15">
    <location>
        <begin position="379"/>
        <end position="388"/>
    </location>
</feature>
<gene>
    <name evidence="18" type="primary">USH1C</name>
</gene>
<evidence type="ECO:0000256" key="12">
    <source>
        <dbReference type="ARBA" id="ARBA00056915"/>
    </source>
</evidence>
<evidence type="ECO:0000256" key="9">
    <source>
        <dbReference type="ARBA" id="ARBA00023054"/>
    </source>
</evidence>
<evidence type="ECO:0000313" key="17">
    <source>
        <dbReference type="Proteomes" id="UP000515156"/>
    </source>
</evidence>
<dbReference type="GO" id="GO:1904106">
    <property type="term" value="P:protein localization to microvillus"/>
    <property type="evidence" value="ECO:0007669"/>
    <property type="project" value="UniProtKB-ARBA"/>
</dbReference>
<dbReference type="CDD" id="cd06739">
    <property type="entry name" value="PDZ3_harmonin"/>
    <property type="match status" value="1"/>
</dbReference>
<comment type="function">
    <text evidence="12">Anchoring/scaffolding protein that is a part of the functional network formed by USH1C, USH1G, CDH23 and MYO7A that mediates mechanotransduction in cochlear hair cells. Required for normal development and maintenance of cochlear hair cell bundles. As part of the intermicrovillar adhesion complex/IMAC plays a role in brush border differentiation, controlling microvilli organization and length. Probably plays a central regulatory role in the assembly of the complex, recruiting CDHR2, CDHR5 and MYO7B to the microvilli tips.</text>
</comment>
<comment type="subcellular location">
    <subcellularLocation>
        <location evidence="1">Cell projection</location>
        <location evidence="1">Microvillus</location>
    </subcellularLocation>
    <subcellularLocation>
        <location evidence="2">Cytoplasm</location>
        <location evidence="2">Cytoskeleton</location>
    </subcellularLocation>
    <subcellularLocation>
        <location evidence="3">Cytoplasm</location>
        <location evidence="3">Cytosol</location>
    </subcellularLocation>
</comment>
<reference evidence="18" key="1">
    <citation type="submission" date="2025-08" db="UniProtKB">
        <authorList>
            <consortium name="RefSeq"/>
        </authorList>
    </citation>
    <scope>IDENTIFICATION</scope>
</reference>
<dbReference type="PANTHER" id="PTHR23116:SF36">
    <property type="entry name" value="HARMONIN"/>
    <property type="match status" value="1"/>
</dbReference>
<feature type="region of interest" description="Disordered" evidence="15">
    <location>
        <begin position="379"/>
        <end position="402"/>
    </location>
</feature>
<evidence type="ECO:0000256" key="14">
    <source>
        <dbReference type="ARBA" id="ARBA00073777"/>
    </source>
</evidence>
<dbReference type="Pfam" id="PF21219">
    <property type="entry name" value="USH1C_N"/>
    <property type="match status" value="1"/>
</dbReference>
<dbReference type="PROSITE" id="PS50106">
    <property type="entry name" value="PDZ"/>
    <property type="match status" value="3"/>
</dbReference>
<dbReference type="Proteomes" id="UP000515156">
    <property type="component" value="Chromosome 4"/>
</dbReference>
<evidence type="ECO:0000256" key="2">
    <source>
        <dbReference type="ARBA" id="ARBA00004245"/>
    </source>
</evidence>
<evidence type="ECO:0000256" key="7">
    <source>
        <dbReference type="ARBA" id="ARBA00022740"/>
    </source>
</evidence>
<sequence length="556" mass="62564">MERKVARDFRHKVDLLIDNEAEKDYLYDVLRMYHQSMNLPVFVGDLKLVINEPAHLPLFDAIRPLIPLKHQVEYDQITPKRSRKLKEVRMDRIHPEGLGLSVRGGLEFNCGLYISQILKGGQADNVGLQIGDEIVRINGYSISLCTHEEVINLISSKKTVSIKVRHVGMIPVKSSADEPLKWQYADQFVSEAGEGKDSIAGLASLRGKDIKEKKVFISLVGTKGMGCSISSGPLQKPGIFVSNVKPGSLSAEVGLDMGDQIVEVNGVDFSNVDHKEAVRVLKSSRTLTITVVAGAGRELFMTEDERLTEQRRHELERQELMHQKRLALETNKILKEQQEKERIRKMEISQKTAEEEERYHKEMDTIVAEEEKFKREWEEDWGHKETPKNQKSVTAEVHPPPPSKHKIIGEEVVHQQFAEDELAKAIGMQNKQGFQKYVEDFDPYTMFTHDQIAGKDVRQLRIKKEGPLDLAVEGGIDSPIGKIVVSAIYEGGAADKHGGIVKGDEIMAVNGKILTKVTLTEAQATLTKAWNKGGDWIDLVIAVSPPKEYDDEMTFF</sequence>
<dbReference type="CTD" id="10083"/>
<evidence type="ECO:0000256" key="1">
    <source>
        <dbReference type="ARBA" id="ARBA00004105"/>
    </source>
</evidence>
<keyword evidence="17" id="KW-1185">Reference proteome</keyword>
<dbReference type="GO" id="GO:0002142">
    <property type="term" value="C:stereocilia ankle link complex"/>
    <property type="evidence" value="ECO:0007669"/>
    <property type="project" value="TreeGrafter"/>
</dbReference>
<keyword evidence="4" id="KW-0963">Cytoplasm</keyword>
<dbReference type="RefSeq" id="XP_030056940.1">
    <property type="nucleotide sequence ID" value="XM_030201080.1"/>
</dbReference>
<comment type="subunit">
    <text evidence="13">Part of the IMAC/intermicrovillar adhesion complex/intermicrovillar tip-link complex composed of ANKS4B, MYO7B, USH1C, CDHR2 and CDHR5. Part of a complex composed of USH1C, USH1G and MYO7A. Interacts with F-actin. Interacts with USH2A. Interacts with SLC4A7. Interacts (via PDZ1 domain) with the C-terminus of USHBP1. Interacts (via N-terminus and PDZ 2 domain) with CDH23. Interacts with USH1G. Interacts with MYO7B. Interacts with CDHR2 and CDHR5; may mediate their interaction with MYO7B at the microvilli tip. Interacts (via PDZ 1 domain) with ANKS4B. Interacts (via PDZ 1 domain) with DOCK4.</text>
</comment>
<dbReference type="GO" id="GO:0005856">
    <property type="term" value="C:cytoskeleton"/>
    <property type="evidence" value="ECO:0007669"/>
    <property type="project" value="UniProtKB-SubCell"/>
</dbReference>
<dbReference type="Gene3D" id="1.20.1160.20">
    <property type="match status" value="1"/>
</dbReference>
<dbReference type="InterPro" id="IPR036034">
    <property type="entry name" value="PDZ_sf"/>
</dbReference>
<evidence type="ECO:0000256" key="8">
    <source>
        <dbReference type="ARBA" id="ARBA00022782"/>
    </source>
</evidence>
<keyword evidence="10" id="KW-0206">Cytoskeleton</keyword>
<dbReference type="GO" id="GO:0007605">
    <property type="term" value="P:sensory perception of sound"/>
    <property type="evidence" value="ECO:0007669"/>
    <property type="project" value="UniProtKB-KW"/>
</dbReference>
<dbReference type="PANTHER" id="PTHR23116">
    <property type="entry name" value="PDZ DOMAIN CONTAINING WHIRLIN AND HARMONIN-RELATED"/>
    <property type="match status" value="1"/>
</dbReference>
<dbReference type="GO" id="GO:0032426">
    <property type="term" value="C:stereocilium tip"/>
    <property type="evidence" value="ECO:0007669"/>
    <property type="project" value="TreeGrafter"/>
</dbReference>
<dbReference type="InterPro" id="IPR030237">
    <property type="entry name" value="Harmonin_N"/>
</dbReference>
<dbReference type="CDD" id="cd06737">
    <property type="entry name" value="PDZ1_harmonin"/>
    <property type="match status" value="1"/>
</dbReference>
<evidence type="ECO:0000256" key="15">
    <source>
        <dbReference type="SAM" id="MobiDB-lite"/>
    </source>
</evidence>
<proteinExistence type="predicted"/>
<dbReference type="GO" id="GO:0050885">
    <property type="term" value="P:neuromuscular process controlling balance"/>
    <property type="evidence" value="ECO:0007669"/>
    <property type="project" value="UniProtKB-ARBA"/>
</dbReference>